<dbReference type="Pfam" id="PF24797">
    <property type="entry name" value="Beta-prop_WDR35_TULP_N"/>
    <property type="match status" value="1"/>
</dbReference>
<sequence>MFVYLSKKIAIPNNTRLNCLAWNSEQDWIAVGGDNGLLKVLKLDSGNEGKSKGLASAANLSMNQTLEGHNGRVQVITWNEQHQKLTTSDENGLIIVWMMYKGSWYEEMINNRNKSVVKGMAWNTDGQRICIVYEDGAVIVGSVDGNRIWGKELKKSVLVSVQWSPDSKYLLFGLRNGELHLYDNQGVFSIKVGSNIPSITTLSSSVTGLDWYNGRNGCIPGAPSLAVCYASGQIVLMRDQFDCNPIVVETGMRIVFCSWNHNGTILAITGSTVLADEVKESNLVQFFSPFGEHLRSLKLPGKEISSCVWEGRSLRIAMAIDSAIYFANIRPDYSWTYFSNTLVFAYTSPEKLGVTLTFWDTRNNETYCMQVPKLLALCSWQDHCTVASKTNESENSYLLSVCNTITTTIDSKHIELEPLCVTMNSMHVFAASRTHFLLWHYITPSSQSSLGRFMGPKSRKERVYHVDDTPSGVAEVIHDLDQNTSQQDYTNTKTTSDPITCITCSNKYLVIGRESGILQFYSLPQVILIYKSTLSSRPQSLYLNCDSTRVAVVDVTGVLTVIGAEKNAGGEIVKGIERRDVWAVCWASDNPQLLAIMEKTRMYIIRGNDPEEPILTSAYIASFRDLEIKAVHLDDLLQSPNSPSPAHLATLEVKCLRDTRELLEKVGIKEASVFIEENPHPRLWRLLAEAAIKKLDLVTAETSYVKCKDYAGIQLVKQLSNIHKDEVKHAIVAAHFNNFNEAEQLFLDADRRETAMNLREKLGDWFRVLKLMKMGSGCSDSQYLRIYNAIGDSFADKNEWESAKEFYEKANNTEKLVVCYQLLEDFGALEAFIKNLDESDPLLTRIGEVFLTFGMCDQAVKAFLKAGAVNAAVEACVSLNHWKEGIDLASHHGILPKITGLLEDYASELITQGSSLEVIQLYRKAGRLLDAAKLLFQIAEDNQSGLVKPILQKKLYVLAAILVEEHSKGSVGSYKKHLINDSEMSLHFKMVDDAWHGAEAYHFFMLAQRQLFENDFESAMFTALNLKNYDDLFPAEQIYSLIALCSLSAKCFSIASRAFIKLESLNAEYEKIAFEIFTKYPLKDSLPVKFKCNSCSTDVSIWSNICENCHERYIPCILTGRRLENITLAWGCKLCRHSAHPKHILAVSNCPLCHSPTRY</sequence>
<dbReference type="Proteomes" id="UP001152759">
    <property type="component" value="Chromosome 6"/>
</dbReference>
<dbReference type="EMBL" id="OU963867">
    <property type="protein sequence ID" value="CAH0392141.1"/>
    <property type="molecule type" value="Genomic_DNA"/>
</dbReference>
<keyword evidence="6" id="KW-0969">Cilium</keyword>
<evidence type="ECO:0000256" key="4">
    <source>
        <dbReference type="ARBA" id="ARBA00022737"/>
    </source>
</evidence>
<protein>
    <recommendedName>
        <fullName evidence="17">WD repeat-containing protein 55 homolog</fullName>
    </recommendedName>
</protein>
<dbReference type="InterPro" id="IPR001680">
    <property type="entry name" value="WD40_rpt"/>
</dbReference>
<dbReference type="GO" id="GO:0030991">
    <property type="term" value="C:intraciliary transport particle A"/>
    <property type="evidence" value="ECO:0007669"/>
    <property type="project" value="TreeGrafter"/>
</dbReference>
<evidence type="ECO:0000259" key="13">
    <source>
        <dbReference type="Pfam" id="PF24797"/>
    </source>
</evidence>
<dbReference type="InterPro" id="IPR057979">
    <property type="entry name" value="TPR_IFT121"/>
</dbReference>
<evidence type="ECO:0000259" key="12">
    <source>
        <dbReference type="Pfam" id="PF23390"/>
    </source>
</evidence>
<comment type="subcellular location">
    <subcellularLocation>
        <location evidence="1">Cytoplasm</location>
        <location evidence="1">Cytoskeleton</location>
        <location evidence="1">Cilium basal body</location>
    </subcellularLocation>
</comment>
<organism evidence="15 16">
    <name type="scientific">Bemisia tabaci</name>
    <name type="common">Sweetpotato whitefly</name>
    <name type="synonym">Aleurodes tabaci</name>
    <dbReference type="NCBI Taxonomy" id="7038"/>
    <lineage>
        <taxon>Eukaryota</taxon>
        <taxon>Metazoa</taxon>
        <taxon>Ecdysozoa</taxon>
        <taxon>Arthropoda</taxon>
        <taxon>Hexapoda</taxon>
        <taxon>Insecta</taxon>
        <taxon>Pterygota</taxon>
        <taxon>Neoptera</taxon>
        <taxon>Paraneoptera</taxon>
        <taxon>Hemiptera</taxon>
        <taxon>Sternorrhyncha</taxon>
        <taxon>Aleyrodoidea</taxon>
        <taxon>Aleyrodidae</taxon>
        <taxon>Aleyrodinae</taxon>
        <taxon>Bemisia</taxon>
    </lineage>
</organism>
<evidence type="ECO:0000256" key="1">
    <source>
        <dbReference type="ARBA" id="ARBA00004120"/>
    </source>
</evidence>
<keyword evidence="8" id="KW-0966">Cell projection</keyword>
<dbReference type="GO" id="GO:0035721">
    <property type="term" value="P:intraciliary retrograde transport"/>
    <property type="evidence" value="ECO:0007669"/>
    <property type="project" value="TreeGrafter"/>
</dbReference>
<evidence type="ECO:0000256" key="9">
    <source>
        <dbReference type="PROSITE-ProRule" id="PRU00221"/>
    </source>
</evidence>
<dbReference type="Gene3D" id="2.130.10.10">
    <property type="entry name" value="YVTN repeat-like/Quinoprotein amine dehydrogenase"/>
    <property type="match status" value="2"/>
</dbReference>
<keyword evidence="16" id="KW-1185">Reference proteome</keyword>
<feature type="domain" description="IFT80/172/WDR35 TPR" evidence="11">
    <location>
        <begin position="683"/>
        <end position="771"/>
    </location>
</feature>
<reference evidence="15" key="1">
    <citation type="submission" date="2021-12" db="EMBL/GenBank/DDBJ databases">
        <authorList>
            <person name="King R."/>
        </authorList>
    </citation>
    <scope>NUCLEOTIDE SEQUENCE</scope>
</reference>
<keyword evidence="5" id="KW-0970">Cilium biogenesis/degradation</keyword>
<dbReference type="InterPro" id="IPR057361">
    <property type="entry name" value="TPR_WDR35"/>
</dbReference>
<dbReference type="GO" id="GO:0061512">
    <property type="term" value="P:protein localization to cilium"/>
    <property type="evidence" value="ECO:0007669"/>
    <property type="project" value="TreeGrafter"/>
</dbReference>
<dbReference type="AlphaFoldDB" id="A0A9P0F8B9"/>
<dbReference type="InterPro" id="IPR039857">
    <property type="entry name" value="Ift122/121"/>
</dbReference>
<keyword evidence="4" id="KW-0677">Repeat</keyword>
<dbReference type="GO" id="GO:1905515">
    <property type="term" value="P:non-motile cilium assembly"/>
    <property type="evidence" value="ECO:0007669"/>
    <property type="project" value="TreeGrafter"/>
</dbReference>
<evidence type="ECO:0000256" key="3">
    <source>
        <dbReference type="ARBA" id="ARBA00022574"/>
    </source>
</evidence>
<feature type="domain" description="IFT121-like zinc finger" evidence="10">
    <location>
        <begin position="1116"/>
        <end position="1156"/>
    </location>
</feature>
<keyword evidence="7" id="KW-0206">Cytoskeleton</keyword>
<evidence type="ECO:0008006" key="17">
    <source>
        <dbReference type="Google" id="ProtNLM"/>
    </source>
</evidence>
<gene>
    <name evidence="15" type="ORF">BEMITA_LOCUS10688</name>
</gene>
<dbReference type="Pfam" id="PF23387">
    <property type="entry name" value="TPR_IFT80_172"/>
    <property type="match status" value="1"/>
</dbReference>
<feature type="domain" description="IFT121-like TPR repeats" evidence="14">
    <location>
        <begin position="992"/>
        <end position="1084"/>
    </location>
</feature>
<feature type="domain" description="IFT121 second beta-propeller" evidence="12">
    <location>
        <begin position="335"/>
        <end position="652"/>
    </location>
</feature>
<dbReference type="SMART" id="SM00320">
    <property type="entry name" value="WD40"/>
    <property type="match status" value="5"/>
</dbReference>
<dbReference type="PROSITE" id="PS50294">
    <property type="entry name" value="WD_REPEATS_REGION"/>
    <property type="match status" value="1"/>
</dbReference>
<dbReference type="PROSITE" id="PS50082">
    <property type="entry name" value="WD_REPEATS_2"/>
    <property type="match status" value="1"/>
</dbReference>
<dbReference type="PANTHER" id="PTHR12764">
    <property type="entry name" value="WD REPEAT DOMAIN-RELATED"/>
    <property type="match status" value="1"/>
</dbReference>
<evidence type="ECO:0000256" key="7">
    <source>
        <dbReference type="ARBA" id="ARBA00023212"/>
    </source>
</evidence>
<name>A0A9P0F8B9_BEMTA</name>
<evidence type="ECO:0000313" key="15">
    <source>
        <dbReference type="EMBL" id="CAH0392141.1"/>
    </source>
</evidence>
<dbReference type="InterPro" id="IPR056157">
    <property type="entry name" value="TPR_IFT80_172_dom"/>
</dbReference>
<dbReference type="Pfam" id="PF25170">
    <property type="entry name" value="TPR_WDR35"/>
    <property type="match status" value="1"/>
</dbReference>
<feature type="domain" description="IFT121/TULP4 N-terminal" evidence="13">
    <location>
        <begin position="1"/>
        <end position="330"/>
    </location>
</feature>
<dbReference type="InterPro" id="IPR015943">
    <property type="entry name" value="WD40/YVTN_repeat-like_dom_sf"/>
</dbReference>
<keyword evidence="3 9" id="KW-0853">WD repeat</keyword>
<dbReference type="PANTHER" id="PTHR12764:SF5">
    <property type="entry name" value="LD29485P"/>
    <property type="match status" value="1"/>
</dbReference>
<dbReference type="Pfam" id="PF23390">
    <property type="entry name" value="Beta-prop_WDR35_2nd"/>
    <property type="match status" value="1"/>
</dbReference>
<dbReference type="PIRSF" id="PIRSF037536">
    <property type="entry name" value="WD_repeat_p35"/>
    <property type="match status" value="1"/>
</dbReference>
<evidence type="ECO:0000256" key="6">
    <source>
        <dbReference type="ARBA" id="ARBA00023069"/>
    </source>
</evidence>
<evidence type="ECO:0000313" key="16">
    <source>
        <dbReference type="Proteomes" id="UP001152759"/>
    </source>
</evidence>
<dbReference type="InterPro" id="IPR056159">
    <property type="entry name" value="Beta-prop_IFT121_TULP_N"/>
</dbReference>
<dbReference type="InterPro" id="IPR056170">
    <property type="entry name" value="Znf_IFT121-like"/>
</dbReference>
<accession>A0A9P0F8B9</accession>
<dbReference type="InterPro" id="IPR017233">
    <property type="entry name" value="WDR35"/>
</dbReference>
<dbReference type="GO" id="GO:0097730">
    <property type="term" value="C:non-motile cilium"/>
    <property type="evidence" value="ECO:0007669"/>
    <property type="project" value="TreeGrafter"/>
</dbReference>
<evidence type="ECO:0000256" key="8">
    <source>
        <dbReference type="ARBA" id="ARBA00023273"/>
    </source>
</evidence>
<evidence type="ECO:0000256" key="5">
    <source>
        <dbReference type="ARBA" id="ARBA00022794"/>
    </source>
</evidence>
<dbReference type="FunFam" id="2.130.10.10:FF:001708">
    <property type="entry name" value="WD repeat-containing protein 35"/>
    <property type="match status" value="1"/>
</dbReference>
<evidence type="ECO:0000256" key="2">
    <source>
        <dbReference type="ARBA" id="ARBA00022490"/>
    </source>
</evidence>
<keyword evidence="2" id="KW-0963">Cytoplasm</keyword>
<dbReference type="InterPro" id="IPR036322">
    <property type="entry name" value="WD40_repeat_dom_sf"/>
</dbReference>
<dbReference type="Gene3D" id="1.25.40.470">
    <property type="match status" value="1"/>
</dbReference>
<dbReference type="Pfam" id="PF25768">
    <property type="entry name" value="TPR_IFT121"/>
    <property type="match status" value="1"/>
</dbReference>
<feature type="repeat" description="WD" evidence="9">
    <location>
        <begin position="66"/>
        <end position="97"/>
    </location>
</feature>
<proteinExistence type="predicted"/>
<dbReference type="KEGG" id="btab:109042974"/>
<evidence type="ECO:0000259" key="10">
    <source>
        <dbReference type="Pfam" id="PF23145"/>
    </source>
</evidence>
<evidence type="ECO:0000259" key="14">
    <source>
        <dbReference type="Pfam" id="PF25768"/>
    </source>
</evidence>
<dbReference type="SUPFAM" id="SSF50978">
    <property type="entry name" value="WD40 repeat-like"/>
    <property type="match status" value="2"/>
</dbReference>
<dbReference type="InterPro" id="IPR056158">
    <property type="entry name" value="Beta-prop_IFT121_2nd"/>
</dbReference>
<evidence type="ECO:0000259" key="11">
    <source>
        <dbReference type="Pfam" id="PF23387"/>
    </source>
</evidence>
<dbReference type="Pfam" id="PF23145">
    <property type="entry name" value="Zf_2nd_IFT121"/>
    <property type="match status" value="1"/>
</dbReference>